<feature type="domain" description="GGDEF" evidence="4">
    <location>
        <begin position="425"/>
        <end position="558"/>
    </location>
</feature>
<dbReference type="PANTHER" id="PTHR44757">
    <property type="entry name" value="DIGUANYLATE CYCLASE DGCP"/>
    <property type="match status" value="1"/>
</dbReference>
<name>A0A917Q2W3_9HYPH</name>
<dbReference type="PROSITE" id="PS50887">
    <property type="entry name" value="GGDEF"/>
    <property type="match status" value="1"/>
</dbReference>
<dbReference type="RefSeq" id="WP_188908229.1">
    <property type="nucleotide sequence ID" value="NZ_BMMF01000001.1"/>
</dbReference>
<protein>
    <submittedName>
        <fullName evidence="5">GGDEF domain-containing protein</fullName>
    </submittedName>
</protein>
<organism evidence="5 6">
    <name type="scientific">Salinarimonas ramus</name>
    <dbReference type="NCBI Taxonomy" id="690164"/>
    <lineage>
        <taxon>Bacteria</taxon>
        <taxon>Pseudomonadati</taxon>
        <taxon>Pseudomonadota</taxon>
        <taxon>Alphaproteobacteria</taxon>
        <taxon>Hyphomicrobiales</taxon>
        <taxon>Salinarimonadaceae</taxon>
        <taxon>Salinarimonas</taxon>
    </lineage>
</organism>
<dbReference type="Proteomes" id="UP000600449">
    <property type="component" value="Unassembled WGS sequence"/>
</dbReference>
<dbReference type="Pfam" id="PF00563">
    <property type="entry name" value="EAL"/>
    <property type="match status" value="1"/>
</dbReference>
<dbReference type="InterPro" id="IPR001633">
    <property type="entry name" value="EAL_dom"/>
</dbReference>
<dbReference type="NCBIfam" id="TIGR00254">
    <property type="entry name" value="GGDEF"/>
    <property type="match status" value="1"/>
</dbReference>
<evidence type="ECO:0000259" key="2">
    <source>
        <dbReference type="PROSITE" id="PS50112"/>
    </source>
</evidence>
<dbReference type="CDD" id="cd00130">
    <property type="entry name" value="PAS"/>
    <property type="match status" value="1"/>
</dbReference>
<comment type="caution">
    <text evidence="5">The sequence shown here is derived from an EMBL/GenBank/DDBJ whole genome shotgun (WGS) entry which is preliminary data.</text>
</comment>
<dbReference type="SMART" id="SM00267">
    <property type="entry name" value="GGDEF"/>
    <property type="match status" value="1"/>
</dbReference>
<dbReference type="SMART" id="SM00091">
    <property type="entry name" value="PAS"/>
    <property type="match status" value="2"/>
</dbReference>
<dbReference type="PANTHER" id="PTHR44757:SF2">
    <property type="entry name" value="BIOFILM ARCHITECTURE MAINTENANCE PROTEIN MBAA"/>
    <property type="match status" value="1"/>
</dbReference>
<evidence type="ECO:0000259" key="3">
    <source>
        <dbReference type="PROSITE" id="PS50883"/>
    </source>
</evidence>
<dbReference type="Pfam" id="PF13426">
    <property type="entry name" value="PAS_9"/>
    <property type="match status" value="1"/>
</dbReference>
<keyword evidence="6" id="KW-1185">Reference proteome</keyword>
<dbReference type="CDD" id="cd01948">
    <property type="entry name" value="EAL"/>
    <property type="match status" value="1"/>
</dbReference>
<dbReference type="FunFam" id="3.30.70.270:FF:000001">
    <property type="entry name" value="Diguanylate cyclase domain protein"/>
    <property type="match status" value="1"/>
</dbReference>
<dbReference type="GO" id="GO:0071732">
    <property type="term" value="P:cellular response to nitric oxide"/>
    <property type="evidence" value="ECO:0007669"/>
    <property type="project" value="UniProtKB-ARBA"/>
</dbReference>
<dbReference type="Pfam" id="PF07310">
    <property type="entry name" value="PAS_5"/>
    <property type="match status" value="1"/>
</dbReference>
<evidence type="ECO:0000256" key="1">
    <source>
        <dbReference type="ARBA" id="ARBA00051114"/>
    </source>
</evidence>
<dbReference type="SMART" id="SM00052">
    <property type="entry name" value="EAL"/>
    <property type="match status" value="1"/>
</dbReference>
<dbReference type="SUPFAM" id="SSF55785">
    <property type="entry name" value="PYP-like sensor domain (PAS domain)"/>
    <property type="match status" value="1"/>
</dbReference>
<dbReference type="FunFam" id="3.20.20.450:FF:000001">
    <property type="entry name" value="Cyclic di-GMP phosphodiesterase yahA"/>
    <property type="match status" value="1"/>
</dbReference>
<feature type="domain" description="EAL" evidence="3">
    <location>
        <begin position="567"/>
        <end position="817"/>
    </location>
</feature>
<dbReference type="InterPro" id="IPR009922">
    <property type="entry name" value="DUF1457"/>
</dbReference>
<dbReference type="Gene3D" id="3.30.70.270">
    <property type="match status" value="1"/>
</dbReference>
<dbReference type="InterPro" id="IPR000014">
    <property type="entry name" value="PAS"/>
</dbReference>
<accession>A0A917Q2W3</accession>
<dbReference type="CDD" id="cd01949">
    <property type="entry name" value="GGDEF"/>
    <property type="match status" value="1"/>
</dbReference>
<evidence type="ECO:0000313" key="6">
    <source>
        <dbReference type="Proteomes" id="UP000600449"/>
    </source>
</evidence>
<dbReference type="InterPro" id="IPR029787">
    <property type="entry name" value="Nucleotide_cyclase"/>
</dbReference>
<dbReference type="Gene3D" id="3.20.20.450">
    <property type="entry name" value="EAL domain"/>
    <property type="match status" value="1"/>
</dbReference>
<dbReference type="Pfam" id="PF08448">
    <property type="entry name" value="PAS_4"/>
    <property type="match status" value="1"/>
</dbReference>
<reference evidence="5 6" key="1">
    <citation type="journal article" date="2014" name="Int. J. Syst. Evol. Microbiol.">
        <title>Complete genome sequence of Corynebacterium casei LMG S-19264T (=DSM 44701T), isolated from a smear-ripened cheese.</title>
        <authorList>
            <consortium name="US DOE Joint Genome Institute (JGI-PGF)"/>
            <person name="Walter F."/>
            <person name="Albersmeier A."/>
            <person name="Kalinowski J."/>
            <person name="Ruckert C."/>
        </authorList>
    </citation>
    <scope>NUCLEOTIDE SEQUENCE [LARGE SCALE GENOMIC DNA]</scope>
    <source>
        <strain evidence="5 6">CGMCC 1.9161</strain>
    </source>
</reference>
<dbReference type="InterPro" id="IPR035919">
    <property type="entry name" value="EAL_sf"/>
</dbReference>
<feature type="domain" description="PAS" evidence="2">
    <location>
        <begin position="270"/>
        <end position="315"/>
    </location>
</feature>
<sequence>MFVSPRRSNPTIASEAIALTRRWRAAAGPRREVPLYEDLVLGELGPMAERCGVLARKAEGWAFMFAGERIEAWIGRTVRSTLLDELPTHARRAIAEAADRALATGTPAAGVANRILDGSVLTVDLTVLPLASRWSSEPWVLVHAAPRRETISLVEAIVRATDDALIGLSALRGADGAVFDFQIVTANEGAARLLGRSRESLAFGRLGEAVEPLAPDIVSRLAGVLESGERISFEIDLPLTGRIVPVRVNAAAFGDLLSLGITDISVFRDREARFRLLYEDNPAPVWVYDVETLRFLEVNRAACDLYGYDRDTFLGLTVLDIRPQSERARAAEIARTVCGSYAASEPFRHLRADGSEIAVLSYARSIEMGGSRAVVVLGVDVTERERAEAKIAHMALHDALTDLPNRVLFRERVDEALSRLRRAGDGVAVLCLDLDHFKAVNDTLGHPVGDKLLTQVAARLTANVREADMVARLSGDEFAIVARDACAPQALDALAQRLVAALDEPFEIDGHQVVIGLSIGIAIAPADGADADTLIKNADIALYRAKAEGRRGYRFFEASMDARLQARRLLELDLREAVRRGELVLHYQPQMDTEHDRITGFEALLRWQHPTRGLVPPADFIPVAEETGLIVPIGEWVVRRACADATAWREPYRVAVNLSPAQFKSKALVASIVHALADTRLPAQRLELEITESVLLAETEGNLATLHALKQLGVKISLDDFGTGYSSLSYLRSFPFDKIKIDRSFVRELSEREDSAAIIRAIAGLGQSLGMATMAEGVETREQLERLRTLGLTEVQGYLLSPPRPADAFPEIAPRITSAERDAADAA</sequence>
<evidence type="ECO:0000259" key="4">
    <source>
        <dbReference type="PROSITE" id="PS50887"/>
    </source>
</evidence>
<dbReference type="NCBIfam" id="TIGR00229">
    <property type="entry name" value="sensory_box"/>
    <property type="match status" value="1"/>
</dbReference>
<dbReference type="InterPro" id="IPR043128">
    <property type="entry name" value="Rev_trsase/Diguanyl_cyclase"/>
</dbReference>
<evidence type="ECO:0000313" key="5">
    <source>
        <dbReference type="EMBL" id="GGK17598.1"/>
    </source>
</evidence>
<dbReference type="InterPro" id="IPR013656">
    <property type="entry name" value="PAS_4"/>
</dbReference>
<dbReference type="InterPro" id="IPR035965">
    <property type="entry name" value="PAS-like_dom_sf"/>
</dbReference>
<dbReference type="InterPro" id="IPR000160">
    <property type="entry name" value="GGDEF_dom"/>
</dbReference>
<dbReference type="GO" id="GO:0071111">
    <property type="term" value="F:cyclic-guanylate-specific phosphodiesterase activity"/>
    <property type="evidence" value="ECO:0007669"/>
    <property type="project" value="UniProtKB-EC"/>
</dbReference>
<gene>
    <name evidence="5" type="ORF">GCM10011322_00380</name>
</gene>
<comment type="catalytic activity">
    <reaction evidence="1">
        <text>3',3'-c-di-GMP + H2O = 5'-phosphoguanylyl(3'-&gt;5')guanosine + H(+)</text>
        <dbReference type="Rhea" id="RHEA:24902"/>
        <dbReference type="ChEBI" id="CHEBI:15377"/>
        <dbReference type="ChEBI" id="CHEBI:15378"/>
        <dbReference type="ChEBI" id="CHEBI:58754"/>
        <dbReference type="ChEBI" id="CHEBI:58805"/>
        <dbReference type="EC" id="3.1.4.52"/>
    </reaction>
    <physiologicalReaction direction="left-to-right" evidence="1">
        <dbReference type="Rhea" id="RHEA:24903"/>
    </physiologicalReaction>
</comment>
<proteinExistence type="predicted"/>
<dbReference type="SUPFAM" id="SSF55073">
    <property type="entry name" value="Nucleotide cyclase"/>
    <property type="match status" value="1"/>
</dbReference>
<dbReference type="Gene3D" id="3.30.450.20">
    <property type="entry name" value="PAS domain"/>
    <property type="match status" value="2"/>
</dbReference>
<dbReference type="PROSITE" id="PS50112">
    <property type="entry name" value="PAS"/>
    <property type="match status" value="1"/>
</dbReference>
<dbReference type="Pfam" id="PF00990">
    <property type="entry name" value="GGDEF"/>
    <property type="match status" value="1"/>
</dbReference>
<dbReference type="PROSITE" id="PS50883">
    <property type="entry name" value="EAL"/>
    <property type="match status" value="1"/>
</dbReference>
<dbReference type="SUPFAM" id="SSF141868">
    <property type="entry name" value="EAL domain-like"/>
    <property type="match status" value="1"/>
</dbReference>
<dbReference type="AlphaFoldDB" id="A0A917Q2W3"/>
<dbReference type="EMBL" id="BMMF01000001">
    <property type="protein sequence ID" value="GGK17598.1"/>
    <property type="molecule type" value="Genomic_DNA"/>
</dbReference>
<dbReference type="InterPro" id="IPR052155">
    <property type="entry name" value="Biofilm_reg_signaling"/>
</dbReference>